<name>A0A0E9XNW6_ANGAN</name>
<evidence type="ECO:0000313" key="1">
    <source>
        <dbReference type="EMBL" id="JAI03541.1"/>
    </source>
</evidence>
<reference evidence="1" key="1">
    <citation type="submission" date="2014-11" db="EMBL/GenBank/DDBJ databases">
        <authorList>
            <person name="Amaro Gonzalez C."/>
        </authorList>
    </citation>
    <scope>NUCLEOTIDE SEQUENCE</scope>
</reference>
<protein>
    <submittedName>
        <fullName evidence="1">Uncharacterized protein</fullName>
    </submittedName>
</protein>
<accession>A0A0E9XNW6</accession>
<proteinExistence type="predicted"/>
<reference evidence="1" key="2">
    <citation type="journal article" date="2015" name="Fish Shellfish Immunol.">
        <title>Early steps in the European eel (Anguilla anguilla)-Vibrio vulnificus interaction in the gills: Role of the RtxA13 toxin.</title>
        <authorList>
            <person name="Callol A."/>
            <person name="Pajuelo D."/>
            <person name="Ebbesson L."/>
            <person name="Teles M."/>
            <person name="MacKenzie S."/>
            <person name="Amaro C."/>
        </authorList>
    </citation>
    <scope>NUCLEOTIDE SEQUENCE</scope>
</reference>
<dbReference type="AlphaFoldDB" id="A0A0E9XNW6"/>
<organism evidence="1">
    <name type="scientific">Anguilla anguilla</name>
    <name type="common">European freshwater eel</name>
    <name type="synonym">Muraena anguilla</name>
    <dbReference type="NCBI Taxonomy" id="7936"/>
    <lineage>
        <taxon>Eukaryota</taxon>
        <taxon>Metazoa</taxon>
        <taxon>Chordata</taxon>
        <taxon>Craniata</taxon>
        <taxon>Vertebrata</taxon>
        <taxon>Euteleostomi</taxon>
        <taxon>Actinopterygii</taxon>
        <taxon>Neopterygii</taxon>
        <taxon>Teleostei</taxon>
        <taxon>Anguilliformes</taxon>
        <taxon>Anguillidae</taxon>
        <taxon>Anguilla</taxon>
    </lineage>
</organism>
<dbReference type="EMBL" id="GBXM01005037">
    <property type="protein sequence ID" value="JAI03541.1"/>
    <property type="molecule type" value="Transcribed_RNA"/>
</dbReference>
<sequence>MCIMLGKYDHDDFLIVFTQSGLNNAFGVVVVLQDTFIFRVAILWFKYEVIGSLYNTM</sequence>